<dbReference type="InterPro" id="IPR046342">
    <property type="entry name" value="CBS_dom_sf"/>
</dbReference>
<keyword evidence="1" id="KW-0677">Repeat</keyword>
<keyword evidence="2" id="KW-0129">CBS domain</keyword>
<evidence type="ECO:0000313" key="5">
    <source>
        <dbReference type="Proteomes" id="UP000807785"/>
    </source>
</evidence>
<evidence type="ECO:0000256" key="1">
    <source>
        <dbReference type="ARBA" id="ARBA00022737"/>
    </source>
</evidence>
<dbReference type="AlphaFoldDB" id="A0A9D7E2H2"/>
<dbReference type="SUPFAM" id="SSF54631">
    <property type="entry name" value="CBS-domain pair"/>
    <property type="match status" value="1"/>
</dbReference>
<evidence type="ECO:0000259" key="3">
    <source>
        <dbReference type="PROSITE" id="PS51371"/>
    </source>
</evidence>
<dbReference type="PANTHER" id="PTHR48108:SF26">
    <property type="entry name" value="CBS DOMAIN-CONTAINING PROTEIN DDB_G0289609"/>
    <property type="match status" value="1"/>
</dbReference>
<feature type="domain" description="CBS" evidence="3">
    <location>
        <begin position="237"/>
        <end position="293"/>
    </location>
</feature>
<dbReference type="InterPro" id="IPR051462">
    <property type="entry name" value="CBS_domain-containing"/>
</dbReference>
<dbReference type="GO" id="GO:0008773">
    <property type="term" value="F:[protein-PII] uridylyltransferase activity"/>
    <property type="evidence" value="ECO:0007669"/>
    <property type="project" value="InterPro"/>
</dbReference>
<accession>A0A9D7E2H2</accession>
<dbReference type="SUPFAM" id="SSF51206">
    <property type="entry name" value="cAMP-binding domain-like"/>
    <property type="match status" value="1"/>
</dbReference>
<dbReference type="Pfam" id="PF10335">
    <property type="entry name" value="DUF294_C"/>
    <property type="match status" value="1"/>
</dbReference>
<dbReference type="EMBL" id="JADJEV010000003">
    <property type="protein sequence ID" value="MBK6972513.1"/>
    <property type="molecule type" value="Genomic_DNA"/>
</dbReference>
<sequence>MDPSIEFILTNELRRIEDIPPFDQIPEARLGELLARSRIVFFRCGSTILHPEIALPAPRFWIVRRGRVRTAEVGQTRIAPGPDQHVGVGALFPVEVMLDRGGGWRIYSAEEDCYLWQIEGEEIDHWLAEPALLHWIALGLQDEQRRIRESAAELTRARQLSDQVLAMPARSFAASKLECVESTRSIGDVAALMAQRRVGSLLVGSPAAVEGIVTQTDLVVRGLATRMASDMPVSQVMTQAPRMLDDAASVLEAGIEMAQNHCRHLLLRSSEGQVVGLVSERDIFRAQQHGVEHVFKPIDEARSVAELVDLASRVQELAQRVFRQGMEVSQFMRLVSSMNGRISRRLLRVLAAEKKVDARFCWLAFGSEAREEQGFVTDQDNGIVFIAPTADAIEPVRSALLEFAAAANDGLDACGFPRCKGNIMAGNPEWCMSLDEWKARFSAWIRSTTPKALLNAAIFFDLRATHGDEGLADAMLDHLLGAAKGNTIFLHQMAINALEVAPPVGRISRFATEGGRHGETIDLKTQGSRLFVDTARIYALANGVRSANTAERLRVVGQRIKRSLSAIEGDIAAFRFVQAIRLRRQLESMRDGGDPNRVDPYSLDELQQRILRESLRQAVSLQSRLKVDYRP</sequence>
<dbReference type="PANTHER" id="PTHR48108">
    <property type="entry name" value="CBS DOMAIN-CONTAINING PROTEIN CBSX2, CHLOROPLASTIC"/>
    <property type="match status" value="1"/>
</dbReference>
<dbReference type="InterPro" id="IPR018821">
    <property type="entry name" value="DUF294_put_nucleoTrafse_sb-bd"/>
</dbReference>
<dbReference type="SMART" id="SM00116">
    <property type="entry name" value="CBS"/>
    <property type="match status" value="2"/>
</dbReference>
<evidence type="ECO:0000256" key="2">
    <source>
        <dbReference type="PROSITE-ProRule" id="PRU00703"/>
    </source>
</evidence>
<gene>
    <name evidence="4" type="ORF">IPH26_06050</name>
</gene>
<protein>
    <submittedName>
        <fullName evidence="4">CBS domain-containing protein</fullName>
    </submittedName>
</protein>
<dbReference type="Pfam" id="PF03445">
    <property type="entry name" value="DUF294"/>
    <property type="match status" value="1"/>
</dbReference>
<dbReference type="InterPro" id="IPR005105">
    <property type="entry name" value="GlnD_Uridyltrans_N"/>
</dbReference>
<dbReference type="PROSITE" id="PS51371">
    <property type="entry name" value="CBS"/>
    <property type="match status" value="1"/>
</dbReference>
<dbReference type="InterPro" id="IPR000644">
    <property type="entry name" value="CBS_dom"/>
</dbReference>
<dbReference type="InterPro" id="IPR014710">
    <property type="entry name" value="RmlC-like_jellyroll"/>
</dbReference>
<name>A0A9D7E2H2_9PROT</name>
<dbReference type="Gene3D" id="3.10.580.10">
    <property type="entry name" value="CBS-domain"/>
    <property type="match status" value="1"/>
</dbReference>
<proteinExistence type="predicted"/>
<evidence type="ECO:0000313" key="4">
    <source>
        <dbReference type="EMBL" id="MBK6972513.1"/>
    </source>
</evidence>
<comment type="caution">
    <text evidence="4">The sequence shown here is derived from an EMBL/GenBank/DDBJ whole genome shotgun (WGS) entry which is preliminary data.</text>
</comment>
<dbReference type="InterPro" id="IPR018490">
    <property type="entry name" value="cNMP-bd_dom_sf"/>
</dbReference>
<dbReference type="Gene3D" id="2.60.120.10">
    <property type="entry name" value="Jelly Rolls"/>
    <property type="match status" value="1"/>
</dbReference>
<reference evidence="4" key="1">
    <citation type="submission" date="2020-10" db="EMBL/GenBank/DDBJ databases">
        <title>Connecting structure to function with the recovery of over 1000 high-quality activated sludge metagenome-assembled genomes encoding full-length rRNA genes using long-read sequencing.</title>
        <authorList>
            <person name="Singleton C.M."/>
            <person name="Petriglieri F."/>
            <person name="Kristensen J.M."/>
            <person name="Kirkegaard R.H."/>
            <person name="Michaelsen T.Y."/>
            <person name="Andersen M.H."/>
            <person name="Karst S.M."/>
            <person name="Dueholm M.S."/>
            <person name="Nielsen P.H."/>
            <person name="Albertsen M."/>
        </authorList>
    </citation>
    <scope>NUCLEOTIDE SEQUENCE</scope>
    <source>
        <strain evidence="4">Bjer_18-Q3-R1-45_BAT3C.347</strain>
    </source>
</reference>
<organism evidence="4 5">
    <name type="scientific">Candidatus Methylophosphatis roskildensis</name>
    <dbReference type="NCBI Taxonomy" id="2899263"/>
    <lineage>
        <taxon>Bacteria</taxon>
        <taxon>Pseudomonadati</taxon>
        <taxon>Pseudomonadota</taxon>
        <taxon>Betaproteobacteria</taxon>
        <taxon>Nitrosomonadales</taxon>
        <taxon>Sterolibacteriaceae</taxon>
        <taxon>Candidatus Methylophosphatis</taxon>
    </lineage>
</organism>
<dbReference type="Proteomes" id="UP000807785">
    <property type="component" value="Unassembled WGS sequence"/>
</dbReference>
<dbReference type="Pfam" id="PF00571">
    <property type="entry name" value="CBS"/>
    <property type="match status" value="2"/>
</dbReference>
<dbReference type="CDD" id="cd05401">
    <property type="entry name" value="NT_GlnE_GlnD_like"/>
    <property type="match status" value="1"/>
</dbReference>